<reference evidence="2 3" key="1">
    <citation type="submission" date="2020-03" db="EMBL/GenBank/DDBJ databases">
        <title>Draft Genome Sequence of Cudoniella acicularis.</title>
        <authorList>
            <person name="Buettner E."/>
            <person name="Kellner H."/>
        </authorList>
    </citation>
    <scope>NUCLEOTIDE SEQUENCE [LARGE SCALE GENOMIC DNA]</scope>
    <source>
        <strain evidence="2 3">DSM 108380</strain>
    </source>
</reference>
<keyword evidence="3" id="KW-1185">Reference proteome</keyword>
<name>A0A8H4W0K3_9HELO</name>
<protein>
    <recommendedName>
        <fullName evidence="1">2EXR domain-containing protein</fullName>
    </recommendedName>
</protein>
<proteinExistence type="predicted"/>
<evidence type="ECO:0000259" key="1">
    <source>
        <dbReference type="Pfam" id="PF20150"/>
    </source>
</evidence>
<organism evidence="2 3">
    <name type="scientific">Cudoniella acicularis</name>
    <dbReference type="NCBI Taxonomy" id="354080"/>
    <lineage>
        <taxon>Eukaryota</taxon>
        <taxon>Fungi</taxon>
        <taxon>Dikarya</taxon>
        <taxon>Ascomycota</taxon>
        <taxon>Pezizomycotina</taxon>
        <taxon>Leotiomycetes</taxon>
        <taxon>Helotiales</taxon>
        <taxon>Tricladiaceae</taxon>
        <taxon>Cudoniella</taxon>
    </lineage>
</organism>
<accession>A0A8H4W0K3</accession>
<sequence>MGHKTSSQAFELHASRPIEFSDLPAELRQMIWTYAHSPRDIIISLPRFQSKKTYASPLGYVTMTSPCAHLLVNHEARATFLAHYLRLFKNYPKGKGWYFNPEKDTLCLRSGRRGLKDLLEKYFEDMKKIRYLDIHPDNNVNFSRAHHARDFIFGPLCTLRLQELTQFNLKRILIRPLPANNTVKLGEYGVPGRLWPYMSISTTRTIYSVFLHEKRSLCPEQKCPKLALRMYCQDSETYLEDLFCEKCSGITKVSSRKFPFHFTSHTSHPTDDGQFIEDWSVTEGQLWDLGFVRCGTKEINLHVPN</sequence>
<comment type="caution">
    <text evidence="2">The sequence shown here is derived from an EMBL/GenBank/DDBJ whole genome shotgun (WGS) entry which is preliminary data.</text>
</comment>
<dbReference type="PANTHER" id="PTHR35910:SF6">
    <property type="entry name" value="2EXR DOMAIN-CONTAINING PROTEIN"/>
    <property type="match status" value="1"/>
</dbReference>
<evidence type="ECO:0000313" key="2">
    <source>
        <dbReference type="EMBL" id="KAF4629653.1"/>
    </source>
</evidence>
<dbReference type="Proteomes" id="UP000566819">
    <property type="component" value="Unassembled WGS sequence"/>
</dbReference>
<dbReference type="EMBL" id="JAAMPI010000647">
    <property type="protein sequence ID" value="KAF4629653.1"/>
    <property type="molecule type" value="Genomic_DNA"/>
</dbReference>
<feature type="domain" description="2EXR" evidence="1">
    <location>
        <begin position="20"/>
        <end position="106"/>
    </location>
</feature>
<dbReference type="PANTHER" id="PTHR35910">
    <property type="entry name" value="2EXR DOMAIN-CONTAINING PROTEIN"/>
    <property type="match status" value="1"/>
</dbReference>
<gene>
    <name evidence="2" type="ORF">G7Y89_g8496</name>
</gene>
<dbReference type="InterPro" id="IPR045518">
    <property type="entry name" value="2EXR"/>
</dbReference>
<dbReference type="AlphaFoldDB" id="A0A8H4W0K3"/>
<evidence type="ECO:0000313" key="3">
    <source>
        <dbReference type="Proteomes" id="UP000566819"/>
    </source>
</evidence>
<dbReference type="OrthoDB" id="3458429at2759"/>
<dbReference type="Pfam" id="PF20150">
    <property type="entry name" value="2EXR"/>
    <property type="match status" value="1"/>
</dbReference>